<dbReference type="HOGENOM" id="CLU_380303_0_0_0"/>
<dbReference type="AlphaFoldDB" id="Q01NN4"/>
<dbReference type="PANTHER" id="PTHR38731:SF3">
    <property type="entry name" value="BLL6125 PROTEIN"/>
    <property type="match status" value="1"/>
</dbReference>
<feature type="compositionally biased region" description="Low complexity" evidence="1">
    <location>
        <begin position="242"/>
        <end position="259"/>
    </location>
</feature>
<accession>Q01NN4</accession>
<dbReference type="eggNOG" id="COG4254">
    <property type="taxonomic scope" value="Bacteria"/>
</dbReference>
<dbReference type="Gene3D" id="2.60.120.1440">
    <property type="match status" value="1"/>
</dbReference>
<feature type="compositionally biased region" description="Low complexity" evidence="1">
    <location>
        <begin position="218"/>
        <end position="227"/>
    </location>
</feature>
<dbReference type="Pfam" id="PF04773">
    <property type="entry name" value="FecR"/>
    <property type="match status" value="1"/>
</dbReference>
<feature type="domain" description="FecR protein" evidence="2">
    <location>
        <begin position="68"/>
        <end position="168"/>
    </location>
</feature>
<sequence length="728" mass="77070" precursor="true">MQFPWGRIGIGLATTSGAVLALLFTSVAAAQSTPVVARASSVSGPAVLTSPGLNPLALSTGYILNPGDRIDTRGGGKVVIDLSDGSMVVVSPESVVVLKDYRAVSSLRELFEITLGMVRVKINHFAGKPNPYRMNSPTASIAVRGTEFSISVTAQGDTEVVVYEGAVEVSSLNDPARRVLIEAGRGVLVQAGQDFHLLAAGGGGAAPANAQDRDRRPAGPAAANAKMPDGHGEGPPPPLNAGIPQGPAQQGQPPQMGPQVASGPSPHDHEESSPRANASTYDRYLASLVDIGQLPFLFRFNAFPEAHLDSLENPAYATGFHSAEGRIFVLPTFRGARTLQEYQSAFGPTGNLPSDYSISPEISFFAPAGKFVFGGSASYSRVGNTSLTATPEFAPGTLEHDTYGNTTTSGNASTNYYSGALVASRSFGANSFGVELSGLKGTGSLASLTREAEGPGHLAEENILSTSDISQTRITAGYSRNVSSTMTAGVYYRYAFIRADDRDADHTINGFPAGLNNTRTGGHSSEIGMRVRGLLTPRLYYGLTAGWLGISLLDGMVRATTVNSHERDRAQRGSVAIGLGYALTRKTTLSFDLAGGTARTWGSRTEDGTGLPLQNAVADSHFTSAHAAVQSDVTRRLFLTASFLQIWQGHALNVDLVPDRFGNKMSVEDSFFSMNPLANIYAPRFSDFGAGWRFTRNLFAQYVFSTDYGASAATHTLMLRYTFHPGEK</sequence>
<dbReference type="InterPro" id="IPR006860">
    <property type="entry name" value="FecR"/>
</dbReference>
<feature type="region of interest" description="Disordered" evidence="1">
    <location>
        <begin position="203"/>
        <end position="277"/>
    </location>
</feature>
<organism evidence="3">
    <name type="scientific">Solibacter usitatus (strain Ellin6076)</name>
    <dbReference type="NCBI Taxonomy" id="234267"/>
    <lineage>
        <taxon>Bacteria</taxon>
        <taxon>Pseudomonadati</taxon>
        <taxon>Acidobacteriota</taxon>
        <taxon>Terriglobia</taxon>
        <taxon>Bryobacterales</taxon>
        <taxon>Solibacteraceae</taxon>
        <taxon>Candidatus Solibacter</taxon>
    </lineage>
</organism>
<evidence type="ECO:0000256" key="1">
    <source>
        <dbReference type="SAM" id="MobiDB-lite"/>
    </source>
</evidence>
<dbReference type="PANTHER" id="PTHR38731">
    <property type="entry name" value="LIPL45-RELATED LIPOPROTEIN-RELATED"/>
    <property type="match status" value="1"/>
</dbReference>
<evidence type="ECO:0000313" key="3">
    <source>
        <dbReference type="EMBL" id="ABJ88736.1"/>
    </source>
</evidence>
<proteinExistence type="predicted"/>
<dbReference type="KEGG" id="sus:Acid_7840"/>
<dbReference type="OrthoDB" id="129652at2"/>
<dbReference type="InParanoid" id="Q01NN4"/>
<gene>
    <name evidence="3" type="ordered locus">Acid_7840</name>
</gene>
<dbReference type="STRING" id="234267.Acid_7840"/>
<evidence type="ECO:0000259" key="2">
    <source>
        <dbReference type="Pfam" id="PF04773"/>
    </source>
</evidence>
<name>Q01NN4_SOLUE</name>
<protein>
    <recommendedName>
        <fullName evidence="2">FecR protein domain-containing protein</fullName>
    </recommendedName>
</protein>
<reference evidence="3" key="1">
    <citation type="submission" date="2006-10" db="EMBL/GenBank/DDBJ databases">
        <title>Complete sequence of Solibacter usitatus Ellin6076.</title>
        <authorList>
            <consortium name="US DOE Joint Genome Institute"/>
            <person name="Copeland A."/>
            <person name="Lucas S."/>
            <person name="Lapidus A."/>
            <person name="Barry K."/>
            <person name="Detter J.C."/>
            <person name="Glavina del Rio T."/>
            <person name="Hammon N."/>
            <person name="Israni S."/>
            <person name="Dalin E."/>
            <person name="Tice H."/>
            <person name="Pitluck S."/>
            <person name="Thompson L.S."/>
            <person name="Brettin T."/>
            <person name="Bruce D."/>
            <person name="Han C."/>
            <person name="Tapia R."/>
            <person name="Gilna P."/>
            <person name="Schmutz J."/>
            <person name="Larimer F."/>
            <person name="Land M."/>
            <person name="Hauser L."/>
            <person name="Kyrpides N."/>
            <person name="Mikhailova N."/>
            <person name="Janssen P.H."/>
            <person name="Kuske C.R."/>
            <person name="Richardson P."/>
        </authorList>
    </citation>
    <scope>NUCLEOTIDE SEQUENCE</scope>
    <source>
        <strain evidence="3">Ellin6076</strain>
    </source>
</reference>
<dbReference type="EMBL" id="CP000473">
    <property type="protein sequence ID" value="ABJ88736.1"/>
    <property type="molecule type" value="Genomic_DNA"/>
</dbReference>